<dbReference type="PROSITE" id="PS50297">
    <property type="entry name" value="ANK_REP_REGION"/>
    <property type="match status" value="1"/>
</dbReference>
<evidence type="ECO:0000313" key="6">
    <source>
        <dbReference type="Proteomes" id="UP001165122"/>
    </source>
</evidence>
<dbReference type="InterPro" id="IPR050776">
    <property type="entry name" value="Ank_Repeat/CDKN_Inhibitor"/>
</dbReference>
<dbReference type="InterPro" id="IPR002110">
    <property type="entry name" value="Ankyrin_rpt"/>
</dbReference>
<keyword evidence="1" id="KW-0677">Repeat</keyword>
<dbReference type="Pfam" id="PF13637">
    <property type="entry name" value="Ank_4"/>
    <property type="match status" value="1"/>
</dbReference>
<dbReference type="PROSITE" id="PS50088">
    <property type="entry name" value="ANK_REPEAT"/>
    <property type="match status" value="1"/>
</dbReference>
<dbReference type="InterPro" id="IPR036770">
    <property type="entry name" value="Ankyrin_rpt-contain_sf"/>
</dbReference>
<accession>A0A9W7BZG8</accession>
<gene>
    <name evidence="5" type="ORF">TrLO_g9733</name>
</gene>
<dbReference type="PANTHER" id="PTHR24201">
    <property type="entry name" value="ANK_REP_REGION DOMAIN-CONTAINING PROTEIN"/>
    <property type="match status" value="1"/>
</dbReference>
<dbReference type="AlphaFoldDB" id="A0A9W7BZG8"/>
<feature type="region of interest" description="Disordered" evidence="4">
    <location>
        <begin position="1"/>
        <end position="24"/>
    </location>
</feature>
<protein>
    <submittedName>
        <fullName evidence="5">Uncharacterized protein</fullName>
    </submittedName>
</protein>
<evidence type="ECO:0000313" key="5">
    <source>
        <dbReference type="EMBL" id="GMH99186.1"/>
    </source>
</evidence>
<evidence type="ECO:0000256" key="1">
    <source>
        <dbReference type="ARBA" id="ARBA00022737"/>
    </source>
</evidence>
<comment type="caution">
    <text evidence="5">The sequence shown here is derived from an EMBL/GenBank/DDBJ whole genome shotgun (WGS) entry which is preliminary data.</text>
</comment>
<name>A0A9W7BZG8_9STRA</name>
<reference evidence="6" key="1">
    <citation type="journal article" date="2023" name="Commun. Biol.">
        <title>Genome analysis of Parmales, the sister group of diatoms, reveals the evolutionary specialization of diatoms from phago-mixotrophs to photoautotrophs.</title>
        <authorList>
            <person name="Ban H."/>
            <person name="Sato S."/>
            <person name="Yoshikawa S."/>
            <person name="Yamada K."/>
            <person name="Nakamura Y."/>
            <person name="Ichinomiya M."/>
            <person name="Sato N."/>
            <person name="Blanc-Mathieu R."/>
            <person name="Endo H."/>
            <person name="Kuwata A."/>
            <person name="Ogata H."/>
        </authorList>
    </citation>
    <scope>NUCLEOTIDE SEQUENCE [LARGE SCALE GENOMIC DNA]</scope>
    <source>
        <strain evidence="6">NIES 3700</strain>
    </source>
</reference>
<evidence type="ECO:0000256" key="3">
    <source>
        <dbReference type="PROSITE-ProRule" id="PRU00023"/>
    </source>
</evidence>
<dbReference type="SMART" id="SM00248">
    <property type="entry name" value="ANK"/>
    <property type="match status" value="1"/>
</dbReference>
<dbReference type="OrthoDB" id="206619at2759"/>
<keyword evidence="2 3" id="KW-0040">ANK repeat</keyword>
<dbReference type="EMBL" id="BRXW01000005">
    <property type="protein sequence ID" value="GMH99186.1"/>
    <property type="molecule type" value="Genomic_DNA"/>
</dbReference>
<dbReference type="Proteomes" id="UP001165122">
    <property type="component" value="Unassembled WGS sequence"/>
</dbReference>
<evidence type="ECO:0000256" key="4">
    <source>
        <dbReference type="SAM" id="MobiDB-lite"/>
    </source>
</evidence>
<organism evidence="5 6">
    <name type="scientific">Triparma laevis f. longispina</name>
    <dbReference type="NCBI Taxonomy" id="1714387"/>
    <lineage>
        <taxon>Eukaryota</taxon>
        <taxon>Sar</taxon>
        <taxon>Stramenopiles</taxon>
        <taxon>Ochrophyta</taxon>
        <taxon>Bolidophyceae</taxon>
        <taxon>Parmales</taxon>
        <taxon>Triparmaceae</taxon>
        <taxon>Triparma</taxon>
    </lineage>
</organism>
<dbReference type="SUPFAM" id="SSF48403">
    <property type="entry name" value="Ankyrin repeat"/>
    <property type="match status" value="1"/>
</dbReference>
<dbReference type="Gene3D" id="1.25.40.20">
    <property type="entry name" value="Ankyrin repeat-containing domain"/>
    <property type="match status" value="1"/>
</dbReference>
<proteinExistence type="predicted"/>
<sequence>MENRRSTTSKTPSHGNPMSSSKLNTELNNVARNTDDTNKARSLVASGADLSSTNGPSWRHTPLHQAAYHGRYEMANTLIELGAPLNLHSNPCGRGSTGIPLELARGGGHTRIADMIQQAMNGSKSTLKSSPDPYKVCDAGTIRLVNRNSMQAVRLLPETVASLKSGSPTSLSLMGSQNFIGPKWLNPRDAWGQWSYIDLGCGINNSSSAMTVTWDGNFIIWNNLHGEYVFDISMWKIEEGNHLVLVKGIGEKVHNTKNEGDNKGRKFTINTDGTISPQSNNNLCLGAAMPVSGAVDFSMSGWTGYNSRFNGLYKVSDKKSDEGFPVYTHMPTEGMGAGSDWCRLWYHKGCWRIGHMHWTDNDKERCCAFTSSGPIIASNLTGQIWLDFGREGCNQDHGIPGTGFVEKGHGREIRCACEVVEAECLLASMTATAPGRDKVEVKKCAKCCLTFPKTVNFCAECGNEVESEWVVVEMEEVKMAVASMI</sequence>
<keyword evidence="6" id="KW-1185">Reference proteome</keyword>
<feature type="repeat" description="ANK" evidence="3">
    <location>
        <begin position="58"/>
        <end position="90"/>
    </location>
</feature>
<evidence type="ECO:0000256" key="2">
    <source>
        <dbReference type="ARBA" id="ARBA00023043"/>
    </source>
</evidence>